<evidence type="ECO:0000313" key="2">
    <source>
        <dbReference type="EMBL" id="ACZ07242.1"/>
    </source>
</evidence>
<dbReference type="STRING" id="526218.Sterm_0358"/>
<name>D1ALX4_SEBTE</name>
<dbReference type="AlphaFoldDB" id="D1ALX4"/>
<protein>
    <recommendedName>
        <fullName evidence="1">GRIP domain-containing protein</fullName>
    </recommendedName>
</protein>
<reference evidence="2 3" key="2">
    <citation type="journal article" date="2010" name="Stand. Genomic Sci.">
        <title>Complete genome sequence of Sebaldella termitidis type strain (NCTC 11300).</title>
        <authorList>
            <person name="Harmon-Smith M."/>
            <person name="Celia L."/>
            <person name="Chertkov O."/>
            <person name="Lapidus A."/>
            <person name="Copeland A."/>
            <person name="Glavina Del Rio T."/>
            <person name="Nolan M."/>
            <person name="Lucas S."/>
            <person name="Tice H."/>
            <person name="Cheng J.F."/>
            <person name="Han C."/>
            <person name="Detter J.C."/>
            <person name="Bruce D."/>
            <person name="Goodwin L."/>
            <person name="Pitluck S."/>
            <person name="Pati A."/>
            <person name="Liolios K."/>
            <person name="Ivanova N."/>
            <person name="Mavromatis K."/>
            <person name="Mikhailova N."/>
            <person name="Chen A."/>
            <person name="Palaniappan K."/>
            <person name="Land M."/>
            <person name="Hauser L."/>
            <person name="Chang Y.J."/>
            <person name="Jeffries C.D."/>
            <person name="Brettin T."/>
            <person name="Goker M."/>
            <person name="Beck B."/>
            <person name="Bristow J."/>
            <person name="Eisen J.A."/>
            <person name="Markowitz V."/>
            <person name="Hugenholtz P."/>
            <person name="Kyrpides N.C."/>
            <person name="Klenk H.P."/>
            <person name="Chen F."/>
        </authorList>
    </citation>
    <scope>NUCLEOTIDE SEQUENCE [LARGE SCALE GENOMIC DNA]</scope>
    <source>
        <strain evidence="3">ATCC 33386 / NCTC 11300</strain>
    </source>
</reference>
<dbReference type="PROSITE" id="PS50913">
    <property type="entry name" value="GRIP"/>
    <property type="match status" value="1"/>
</dbReference>
<accession>D1ALX4</accession>
<dbReference type="InterPro" id="IPR000237">
    <property type="entry name" value="GRIP_dom"/>
</dbReference>
<reference evidence="3" key="1">
    <citation type="submission" date="2009-09" db="EMBL/GenBank/DDBJ databases">
        <title>The complete chromosome of Sebaldella termitidis ATCC 33386.</title>
        <authorList>
            <consortium name="US DOE Joint Genome Institute (JGI-PGF)"/>
            <person name="Lucas S."/>
            <person name="Copeland A."/>
            <person name="Lapidus A."/>
            <person name="Glavina del Rio T."/>
            <person name="Dalin E."/>
            <person name="Tice H."/>
            <person name="Bruce D."/>
            <person name="Goodwin L."/>
            <person name="Pitluck S."/>
            <person name="Kyrpides N."/>
            <person name="Mavromatis K."/>
            <person name="Ivanova N."/>
            <person name="Mikhailova N."/>
            <person name="Sims D."/>
            <person name="Meincke L."/>
            <person name="Brettin T."/>
            <person name="Detter J.C."/>
            <person name="Han C."/>
            <person name="Larimer F."/>
            <person name="Land M."/>
            <person name="Hauser L."/>
            <person name="Markowitz V."/>
            <person name="Cheng J.F."/>
            <person name="Hugenholtz P."/>
            <person name="Woyke T."/>
            <person name="Wu D."/>
            <person name="Eisen J.A."/>
        </authorList>
    </citation>
    <scope>NUCLEOTIDE SEQUENCE [LARGE SCALE GENOMIC DNA]</scope>
    <source>
        <strain evidence="3">ATCC 33386 / NCTC 11300</strain>
    </source>
</reference>
<dbReference type="Proteomes" id="UP000000845">
    <property type="component" value="Chromosome"/>
</dbReference>
<organism evidence="2 3">
    <name type="scientific">Sebaldella termitidis (strain ATCC 33386 / NCTC 11300)</name>
    <dbReference type="NCBI Taxonomy" id="526218"/>
    <lineage>
        <taxon>Bacteria</taxon>
        <taxon>Fusobacteriati</taxon>
        <taxon>Fusobacteriota</taxon>
        <taxon>Fusobacteriia</taxon>
        <taxon>Fusobacteriales</taxon>
        <taxon>Leptotrichiaceae</taxon>
        <taxon>Sebaldella</taxon>
    </lineage>
</organism>
<dbReference type="Gene3D" id="3.90.1300.10">
    <property type="entry name" value="Amidase signature (AS) domain"/>
    <property type="match status" value="1"/>
</dbReference>
<keyword evidence="3" id="KW-1185">Reference proteome</keyword>
<dbReference type="InterPro" id="IPR023631">
    <property type="entry name" value="Amidase_dom"/>
</dbReference>
<sequence>MKKEYLKKLFYSFLKGKEYTGKSVVIQNLSIIDKITETLCENNEEIKLLGVKNTSDIDRKIIQKLTKSKKFYWHTIDKTADNGRAVDTNLTNPLTGRAMTGSSSGTAINVFLGINDLGIGTDGGGSVIYPALSLNLYSFAGSGTGLKSKKIKNSTDGLTFSAGIGFLARDLETIHTAVLILLDADIISSYSDYKIAVTEDLKNYAIFENIKNKEFITDHFKNTDDRTELMSIFQKVFEKYDILIIREELIDITFYGDSIMGNLGKKSKEYQFLSNKRAGKVINMMNLSAITVPSDELSSGFIIIAKTGKEYIKPLFEAAAILKGSENQLFKRYFSDFLENDSIIFE</sequence>
<dbReference type="Pfam" id="PF01425">
    <property type="entry name" value="Amidase"/>
    <property type="match status" value="1"/>
</dbReference>
<dbReference type="HOGENOM" id="CLU_805940_0_0_0"/>
<proteinExistence type="predicted"/>
<dbReference type="InterPro" id="IPR036928">
    <property type="entry name" value="AS_sf"/>
</dbReference>
<gene>
    <name evidence="2" type="ordered locus">Sterm_0358</name>
</gene>
<dbReference type="eggNOG" id="COG0154">
    <property type="taxonomic scope" value="Bacteria"/>
</dbReference>
<feature type="domain" description="GRIP" evidence="1">
    <location>
        <begin position="1"/>
        <end position="52"/>
    </location>
</feature>
<dbReference type="RefSeq" id="WP_012859841.1">
    <property type="nucleotide sequence ID" value="NC_013517.1"/>
</dbReference>
<dbReference type="EMBL" id="CP001739">
    <property type="protein sequence ID" value="ACZ07242.1"/>
    <property type="molecule type" value="Genomic_DNA"/>
</dbReference>
<dbReference type="KEGG" id="str:Sterm_0358"/>
<evidence type="ECO:0000313" key="3">
    <source>
        <dbReference type="Proteomes" id="UP000000845"/>
    </source>
</evidence>
<dbReference type="SUPFAM" id="SSF75304">
    <property type="entry name" value="Amidase signature (AS) enzymes"/>
    <property type="match status" value="1"/>
</dbReference>
<evidence type="ECO:0000259" key="1">
    <source>
        <dbReference type="PROSITE" id="PS50913"/>
    </source>
</evidence>